<keyword evidence="7 9" id="KW-0675">Receptor</keyword>
<keyword evidence="8 9" id="KW-0807">Transducer</keyword>
<dbReference type="Proteomes" id="UP000580250">
    <property type="component" value="Unassembled WGS sequence"/>
</dbReference>
<keyword evidence="3 9" id="KW-0812">Transmembrane</keyword>
<dbReference type="SUPFAM" id="SSF81321">
    <property type="entry name" value="Family A G protein-coupled receptor-like"/>
    <property type="match status" value="2"/>
</dbReference>
<evidence type="ECO:0000256" key="1">
    <source>
        <dbReference type="ARBA" id="ARBA00004651"/>
    </source>
</evidence>
<dbReference type="Gene3D" id="1.20.1070.10">
    <property type="entry name" value="Rhodopsin 7-helix transmembrane proteins"/>
    <property type="match status" value="2"/>
</dbReference>
<evidence type="ECO:0000256" key="9">
    <source>
        <dbReference type="RuleBase" id="RU000688"/>
    </source>
</evidence>
<dbReference type="PROSITE" id="PS50262">
    <property type="entry name" value="G_PROTEIN_RECEP_F1_2"/>
    <property type="match status" value="1"/>
</dbReference>
<feature type="transmembrane region" description="Helical" evidence="11">
    <location>
        <begin position="141"/>
        <end position="163"/>
    </location>
</feature>
<evidence type="ECO:0000259" key="12">
    <source>
        <dbReference type="PROSITE" id="PS50262"/>
    </source>
</evidence>
<dbReference type="Pfam" id="PF00001">
    <property type="entry name" value="7tm_1"/>
    <property type="match status" value="2"/>
</dbReference>
<evidence type="ECO:0000313" key="13">
    <source>
        <dbReference type="EMBL" id="CAD2181796.1"/>
    </source>
</evidence>
<feature type="transmembrane region" description="Helical" evidence="11">
    <location>
        <begin position="196"/>
        <end position="214"/>
    </location>
</feature>
<dbReference type="EMBL" id="CAJEWN010000411">
    <property type="protein sequence ID" value="CAD2181796.1"/>
    <property type="molecule type" value="Genomic_DNA"/>
</dbReference>
<evidence type="ECO:0000256" key="7">
    <source>
        <dbReference type="ARBA" id="ARBA00023170"/>
    </source>
</evidence>
<feature type="transmembrane region" description="Helical" evidence="11">
    <location>
        <begin position="24"/>
        <end position="49"/>
    </location>
</feature>
<proteinExistence type="inferred from homology"/>
<evidence type="ECO:0000256" key="6">
    <source>
        <dbReference type="ARBA" id="ARBA00023136"/>
    </source>
</evidence>
<evidence type="ECO:0000256" key="10">
    <source>
        <dbReference type="SAM" id="MobiDB-lite"/>
    </source>
</evidence>
<comment type="similarity">
    <text evidence="9">Belongs to the G-protein coupled receptor 1 family.</text>
</comment>
<dbReference type="PANTHER" id="PTHR24248:SF185">
    <property type="entry name" value="DOPAMINE RECEPTOR 2"/>
    <property type="match status" value="1"/>
</dbReference>
<feature type="compositionally biased region" description="Basic residues" evidence="10">
    <location>
        <begin position="576"/>
        <end position="597"/>
    </location>
</feature>
<keyword evidence="4 11" id="KW-1133">Transmembrane helix</keyword>
<dbReference type="PROSITE" id="PS00237">
    <property type="entry name" value="G_PROTEIN_RECEP_F1_1"/>
    <property type="match status" value="1"/>
</dbReference>
<protein>
    <recommendedName>
        <fullName evidence="12">G-protein coupled receptors family 1 profile domain-containing protein</fullName>
    </recommendedName>
</protein>
<accession>A0A6V7W3N9</accession>
<evidence type="ECO:0000256" key="11">
    <source>
        <dbReference type="SAM" id="Phobius"/>
    </source>
</evidence>
<feature type="transmembrane region" description="Helical" evidence="11">
    <location>
        <begin position="780"/>
        <end position="799"/>
    </location>
</feature>
<dbReference type="PANTHER" id="PTHR24248">
    <property type="entry name" value="ADRENERGIC RECEPTOR-RELATED G-PROTEIN COUPLED RECEPTOR"/>
    <property type="match status" value="1"/>
</dbReference>
<dbReference type="GO" id="GO:0043410">
    <property type="term" value="P:positive regulation of MAPK cascade"/>
    <property type="evidence" value="ECO:0007669"/>
    <property type="project" value="TreeGrafter"/>
</dbReference>
<comment type="subcellular location">
    <subcellularLocation>
        <location evidence="1">Cell membrane</location>
        <topology evidence="1">Multi-pass membrane protein</topology>
    </subcellularLocation>
</comment>
<feature type="transmembrane region" description="Helical" evidence="11">
    <location>
        <begin position="741"/>
        <end position="760"/>
    </location>
</feature>
<dbReference type="InterPro" id="IPR017452">
    <property type="entry name" value="GPCR_Rhodpsn_7TM"/>
</dbReference>
<evidence type="ECO:0000256" key="2">
    <source>
        <dbReference type="ARBA" id="ARBA00022475"/>
    </source>
</evidence>
<feature type="transmembrane region" description="Helical" evidence="11">
    <location>
        <begin position="61"/>
        <end position="84"/>
    </location>
</feature>
<dbReference type="OrthoDB" id="10071887at2759"/>
<keyword evidence="2" id="KW-1003">Cell membrane</keyword>
<sequence length="819" mass="93288">MTLNNLTTTNGDWNSPYQPVIQTLGWFVAGALSLGTILGNALVLFAYKLETSISRQLNNRFIVSLAVSDLIIGIEGIPFFTVYVINGDLWPLGRLACEIWLFLDYTLCLISILTVLLITVDRYLSVCHTASYIKWQTPMRIQILIFGSWILPSLVFGLMIFGWPLMGSIEDQIQATSNGECYAPFLANPFVNMSMYLAYYWTTLVAMLILYKGIHKAAKKLEKRSKAREHRHIALLLTQRLGTQVGVGLMLHARRYQEEALAKKQQQPTIEIKDSGYTTNNTVLSTTTETTERRRSSFAILVKASHRFRGRGFSVFNSNVKEENTAVNNNNRRHLKIQTPPQLERLSEDNNSLVKTAVEINAKEEERKLLNNIGDVEPQIYTAQFFDVDTEDIDVLDDVPKDIRIGRLISFPYTSLSTEVFHEESLTSLLNFCPSMVGGTPSEHSKSSVASEIKNKDKLDCFNLGQTEQLLKRHKSLNLLYSETFKNQNKTIWRSNSLGRQRTDLSDYLPTTFAQIKHSRQSVASQKLVSSEDCLLDRKNSDNIQQCLSLAVPLKHEDNQQNSDSPTNSSNASSSRRQRQHTMRKRQHSVHHRKRQQQQKGPQSYIQVTAEALNRFQQQFSGLILSGLGLTNRGKQNLVMQFSPFSSFSSFSSSTQPTASKNTSVVAASQQKQVPTLLVTRHSLTPQNIEIVENKENEKIEEEQNLGANQSSKFLQTLFSPISLFQKRRKKTKAERRAQKAFRTITFIVGLFAILWSPYYVVATVYGFCRECIPMFLYNLSYYMCYLNSSLNPFAYALANRQFRSAFWKILKGNFRKTN</sequence>
<evidence type="ECO:0000256" key="3">
    <source>
        <dbReference type="ARBA" id="ARBA00022692"/>
    </source>
</evidence>
<name>A0A6V7W3N9_MELEN</name>
<dbReference type="PRINTS" id="PR00237">
    <property type="entry name" value="GPCRRHODOPSN"/>
</dbReference>
<feature type="region of interest" description="Disordered" evidence="10">
    <location>
        <begin position="556"/>
        <end position="604"/>
    </location>
</feature>
<feature type="transmembrane region" description="Helical" evidence="11">
    <location>
        <begin position="99"/>
        <end position="120"/>
    </location>
</feature>
<keyword evidence="6 11" id="KW-0472">Membrane</keyword>
<keyword evidence="5 9" id="KW-0297">G-protein coupled receptor</keyword>
<gene>
    <name evidence="13" type="ORF">MENT_LOCUS33959</name>
</gene>
<evidence type="ECO:0000256" key="5">
    <source>
        <dbReference type="ARBA" id="ARBA00023040"/>
    </source>
</evidence>
<dbReference type="InterPro" id="IPR000276">
    <property type="entry name" value="GPCR_Rhodpsn"/>
</dbReference>
<dbReference type="GO" id="GO:0071880">
    <property type="term" value="P:adenylate cyclase-activating adrenergic receptor signaling pathway"/>
    <property type="evidence" value="ECO:0007669"/>
    <property type="project" value="TreeGrafter"/>
</dbReference>
<organism evidence="13 14">
    <name type="scientific">Meloidogyne enterolobii</name>
    <name type="common">Root-knot nematode worm</name>
    <name type="synonym">Meloidogyne mayaguensis</name>
    <dbReference type="NCBI Taxonomy" id="390850"/>
    <lineage>
        <taxon>Eukaryota</taxon>
        <taxon>Metazoa</taxon>
        <taxon>Ecdysozoa</taxon>
        <taxon>Nematoda</taxon>
        <taxon>Chromadorea</taxon>
        <taxon>Rhabditida</taxon>
        <taxon>Tylenchina</taxon>
        <taxon>Tylenchomorpha</taxon>
        <taxon>Tylenchoidea</taxon>
        <taxon>Meloidogynidae</taxon>
        <taxon>Meloidogyninae</taxon>
        <taxon>Meloidogyne</taxon>
    </lineage>
</organism>
<evidence type="ECO:0000256" key="4">
    <source>
        <dbReference type="ARBA" id="ARBA00022989"/>
    </source>
</evidence>
<reference evidence="13 14" key="1">
    <citation type="submission" date="2020-08" db="EMBL/GenBank/DDBJ databases">
        <authorList>
            <person name="Koutsovoulos G."/>
            <person name="Danchin GJ E."/>
        </authorList>
    </citation>
    <scope>NUCLEOTIDE SEQUENCE [LARGE SCALE GENOMIC DNA]</scope>
</reference>
<dbReference type="GO" id="GO:0005886">
    <property type="term" value="C:plasma membrane"/>
    <property type="evidence" value="ECO:0007669"/>
    <property type="project" value="UniProtKB-SubCell"/>
</dbReference>
<feature type="domain" description="G-protein coupled receptors family 1 profile" evidence="12">
    <location>
        <begin position="39"/>
        <end position="796"/>
    </location>
</feature>
<evidence type="ECO:0000256" key="8">
    <source>
        <dbReference type="ARBA" id="ARBA00023224"/>
    </source>
</evidence>
<feature type="compositionally biased region" description="Low complexity" evidence="10">
    <location>
        <begin position="562"/>
        <end position="575"/>
    </location>
</feature>
<evidence type="ECO:0000313" key="14">
    <source>
        <dbReference type="Proteomes" id="UP000580250"/>
    </source>
</evidence>
<comment type="caution">
    <text evidence="13">The sequence shown here is derived from an EMBL/GenBank/DDBJ whole genome shotgun (WGS) entry which is preliminary data.</text>
</comment>
<dbReference type="AlphaFoldDB" id="A0A6V7W3N9"/>
<dbReference type="GO" id="GO:0004930">
    <property type="term" value="F:G protein-coupled receptor activity"/>
    <property type="evidence" value="ECO:0007669"/>
    <property type="project" value="UniProtKB-KW"/>
</dbReference>